<dbReference type="GO" id="GO:0046872">
    <property type="term" value="F:metal ion binding"/>
    <property type="evidence" value="ECO:0007669"/>
    <property type="project" value="UniProtKB-KW"/>
</dbReference>
<gene>
    <name evidence="9" type="ORF">Clacol_005509</name>
</gene>
<evidence type="ECO:0000256" key="1">
    <source>
        <dbReference type="ARBA" id="ARBA00001966"/>
    </source>
</evidence>
<evidence type="ECO:0000313" key="9">
    <source>
        <dbReference type="EMBL" id="GJJ11277.1"/>
    </source>
</evidence>
<comment type="caution">
    <text evidence="9">The sequence shown here is derived from an EMBL/GenBank/DDBJ whole genome shotgun (WGS) entry which is preliminary data.</text>
</comment>
<reference evidence="9" key="1">
    <citation type="submission" date="2021-10" db="EMBL/GenBank/DDBJ databases">
        <title>De novo Genome Assembly of Clathrus columnatus (Basidiomycota, Fungi) Using Illumina and Nanopore Sequence Data.</title>
        <authorList>
            <person name="Ogiso-Tanaka E."/>
            <person name="Itagaki H."/>
            <person name="Hosoya T."/>
            <person name="Hosaka K."/>
        </authorList>
    </citation>
    <scope>NUCLEOTIDE SEQUENCE</scope>
    <source>
        <strain evidence="9">MO-923</strain>
    </source>
</reference>
<dbReference type="InterPro" id="IPR029009">
    <property type="entry name" value="ASB_dom_sf"/>
</dbReference>
<organism evidence="9 10">
    <name type="scientific">Clathrus columnatus</name>
    <dbReference type="NCBI Taxonomy" id="1419009"/>
    <lineage>
        <taxon>Eukaryota</taxon>
        <taxon>Fungi</taxon>
        <taxon>Dikarya</taxon>
        <taxon>Basidiomycota</taxon>
        <taxon>Agaricomycotina</taxon>
        <taxon>Agaricomycetes</taxon>
        <taxon>Phallomycetidae</taxon>
        <taxon>Phallales</taxon>
        <taxon>Clathraceae</taxon>
        <taxon>Clathrus</taxon>
    </lineage>
</organism>
<dbReference type="EMBL" id="BPWL01000006">
    <property type="protein sequence ID" value="GJJ11277.1"/>
    <property type="molecule type" value="Genomic_DNA"/>
</dbReference>
<dbReference type="InterPro" id="IPR051318">
    <property type="entry name" value="Fe-S_L-Ser"/>
</dbReference>
<evidence type="ECO:0000313" key="10">
    <source>
        <dbReference type="Proteomes" id="UP001050691"/>
    </source>
</evidence>
<evidence type="ECO:0000256" key="7">
    <source>
        <dbReference type="ARBA" id="ARBA00023239"/>
    </source>
</evidence>
<evidence type="ECO:0000256" key="2">
    <source>
        <dbReference type="ARBA" id="ARBA00022432"/>
    </source>
</evidence>
<protein>
    <recommendedName>
        <fullName evidence="8">Serine dehydratase beta chain domain-containing protein</fullName>
    </recommendedName>
</protein>
<dbReference type="PANTHER" id="PTHR30182">
    <property type="entry name" value="L-SERINE DEHYDRATASE"/>
    <property type="match status" value="1"/>
</dbReference>
<keyword evidence="2" id="KW-0312">Gluconeogenesis</keyword>
<dbReference type="GO" id="GO:0003941">
    <property type="term" value="F:L-serine ammonia-lyase activity"/>
    <property type="evidence" value="ECO:0007669"/>
    <property type="project" value="InterPro"/>
</dbReference>
<keyword evidence="10" id="KW-1185">Reference proteome</keyword>
<dbReference type="AlphaFoldDB" id="A0AAV5ACG5"/>
<dbReference type="PANTHER" id="PTHR30182:SF1">
    <property type="entry name" value="L-SERINE DEHYDRATASE 1"/>
    <property type="match status" value="1"/>
</dbReference>
<name>A0AAV5ACG5_9AGAM</name>
<keyword evidence="5" id="KW-0408">Iron</keyword>
<dbReference type="Pfam" id="PF03315">
    <property type="entry name" value="SDH_beta"/>
    <property type="match status" value="1"/>
</dbReference>
<keyword evidence="6" id="KW-0411">Iron-sulfur</keyword>
<dbReference type="Proteomes" id="UP001050691">
    <property type="component" value="Unassembled WGS sequence"/>
</dbReference>
<proteinExistence type="predicted"/>
<feature type="domain" description="Serine dehydratase beta chain" evidence="8">
    <location>
        <begin position="69"/>
        <end position="112"/>
    </location>
</feature>
<dbReference type="Gene3D" id="3.30.1330.90">
    <property type="entry name" value="D-3-phosphoglycerate dehydrogenase, domain 3"/>
    <property type="match status" value="1"/>
</dbReference>
<evidence type="ECO:0000256" key="6">
    <source>
        <dbReference type="ARBA" id="ARBA00023014"/>
    </source>
</evidence>
<keyword evidence="3" id="KW-0004">4Fe-4S</keyword>
<keyword evidence="7" id="KW-0456">Lyase</keyword>
<sequence>MIRILNLTNLIKHLYPRSSRLQYGATYRISQQDRTRVSFDRLLYSTRSQVHEESQDSDEPPRPEHAVISTFDLFSIGVGPSSSHTVGPMRAARIFMFDLQELGLLEKASGLRLQPG</sequence>
<dbReference type="SUPFAM" id="SSF143548">
    <property type="entry name" value="Serine metabolism enzymes domain"/>
    <property type="match status" value="1"/>
</dbReference>
<keyword evidence="4" id="KW-0479">Metal-binding</keyword>
<accession>A0AAV5ACG5</accession>
<evidence type="ECO:0000256" key="5">
    <source>
        <dbReference type="ARBA" id="ARBA00023004"/>
    </source>
</evidence>
<evidence type="ECO:0000256" key="3">
    <source>
        <dbReference type="ARBA" id="ARBA00022485"/>
    </source>
</evidence>
<dbReference type="GO" id="GO:0006094">
    <property type="term" value="P:gluconeogenesis"/>
    <property type="evidence" value="ECO:0007669"/>
    <property type="project" value="UniProtKB-KW"/>
</dbReference>
<evidence type="ECO:0000256" key="4">
    <source>
        <dbReference type="ARBA" id="ARBA00022723"/>
    </source>
</evidence>
<dbReference type="GO" id="GO:0051539">
    <property type="term" value="F:4 iron, 4 sulfur cluster binding"/>
    <property type="evidence" value="ECO:0007669"/>
    <property type="project" value="UniProtKB-KW"/>
</dbReference>
<evidence type="ECO:0000259" key="8">
    <source>
        <dbReference type="Pfam" id="PF03315"/>
    </source>
</evidence>
<comment type="cofactor">
    <cofactor evidence="1">
        <name>[4Fe-4S] cluster</name>
        <dbReference type="ChEBI" id="CHEBI:49883"/>
    </cofactor>
</comment>
<dbReference type="InterPro" id="IPR005131">
    <property type="entry name" value="Ser_deHydtase_bsu"/>
</dbReference>